<name>F0X2W9_9STRA</name>
<evidence type="ECO:0000313" key="1">
    <source>
        <dbReference type="EMBL" id="CCA28310.1"/>
    </source>
</evidence>
<proteinExistence type="predicted"/>
<gene>
    <name evidence="1" type="primary">AlNc14C2162G13170</name>
    <name evidence="1" type="ORF">ALNC14_144540</name>
</gene>
<protein>
    <submittedName>
        <fullName evidence="1">AlNc14C2162G13170 protein</fullName>
    </submittedName>
</protein>
<dbReference type="AlphaFoldDB" id="F0X2W9"/>
<dbReference type="HOGENOM" id="CLU_1725688_0_0_1"/>
<sequence length="152" mass="18281">MIQQLEDFHQSVLSDFDEWQEHNRKQMKQIRKRQEESTLKWVQATNLGMETRDIGERERYCLERYDELERVCKLRVGEIEVDDERHVQKSSGQSEMEHDQIQWEDFIEEDITYQSTLYEELPTSQLSEKELGQVGFDLFQEFVKNQKAQGGM</sequence>
<reference evidence="1" key="1">
    <citation type="journal article" date="2011" name="PLoS Biol.">
        <title>Gene gain and loss during evolution of obligate parasitism in the white rust pathogen of Arabidopsis thaliana.</title>
        <authorList>
            <person name="Kemen E."/>
            <person name="Gardiner A."/>
            <person name="Schultz-Larsen T."/>
            <person name="Kemen A.C."/>
            <person name="Balmuth A.L."/>
            <person name="Robert-Seilaniantz A."/>
            <person name="Bailey K."/>
            <person name="Holub E."/>
            <person name="Studholme D.J."/>
            <person name="Maclean D."/>
            <person name="Jones J.D."/>
        </authorList>
    </citation>
    <scope>NUCLEOTIDE SEQUENCE</scope>
</reference>
<dbReference type="EMBL" id="FR825374">
    <property type="protein sequence ID" value="CCA28310.1"/>
    <property type="molecule type" value="Genomic_DNA"/>
</dbReference>
<organism evidence="1">
    <name type="scientific">Albugo laibachii Nc14</name>
    <dbReference type="NCBI Taxonomy" id="890382"/>
    <lineage>
        <taxon>Eukaryota</taxon>
        <taxon>Sar</taxon>
        <taxon>Stramenopiles</taxon>
        <taxon>Oomycota</taxon>
        <taxon>Peronosporomycetes</taxon>
        <taxon>Albuginales</taxon>
        <taxon>Albuginaceae</taxon>
        <taxon>Albugo</taxon>
    </lineage>
</organism>
<reference evidence="1" key="2">
    <citation type="submission" date="2011-02" db="EMBL/GenBank/DDBJ databases">
        <authorList>
            <person name="MacLean D."/>
        </authorList>
    </citation>
    <scope>NUCLEOTIDE SEQUENCE</scope>
</reference>
<accession>F0X2W9</accession>